<dbReference type="EMBL" id="MZ334525">
    <property type="protein sequence ID" value="UBF23238.1"/>
    <property type="molecule type" value="Genomic_DNA"/>
</dbReference>
<dbReference type="Proteomes" id="UP000827814">
    <property type="component" value="Segment"/>
</dbReference>
<protein>
    <submittedName>
        <fullName evidence="1">Uncharacterized protein</fullName>
    </submittedName>
</protein>
<proteinExistence type="predicted"/>
<accession>A0AAE9BZA8</accession>
<sequence>MEIIAARLEEHYNAVLVKTVGLNGAMAHHWFDKIDTESIIYGGSVAYFEDKKTGELARISASSETTVPKTDITDYAESKGYNVIEE</sequence>
<name>A0AAE9BZA8_9CAUD</name>
<keyword evidence="2" id="KW-1185">Reference proteome</keyword>
<organism evidence="1 2">
    <name type="scientific">Haloarcula tailed virus 2</name>
    <dbReference type="NCBI Taxonomy" id="2877989"/>
    <lineage>
        <taxon>Viruses</taxon>
        <taxon>Duplodnaviria</taxon>
        <taxon>Heunggongvirae</taxon>
        <taxon>Uroviricota</taxon>
        <taxon>Caudoviricetes</taxon>
        <taxon>Thumleimavirales</taxon>
        <taxon>Soleiviridae</taxon>
        <taxon>Eilatmyovirus</taxon>
        <taxon>Eilatmyovirus salis</taxon>
        <taxon>Eilatmyovirus HATV2</taxon>
    </lineage>
</organism>
<gene>
    <name evidence="1" type="ORF">HATV-2_gp87</name>
</gene>
<evidence type="ECO:0000313" key="1">
    <source>
        <dbReference type="EMBL" id="UBF23238.1"/>
    </source>
</evidence>
<reference evidence="1" key="1">
    <citation type="submission" date="2021-05" db="EMBL/GenBank/DDBJ databases">
        <title>Diversity, taxonomy and evolution of archaeal viruses of the class Caudoviricetes.</title>
        <authorList>
            <person name="Liu Y."/>
            <person name="Demina T.A."/>
            <person name="Roux S."/>
            <person name="Aiewsakun P."/>
            <person name="Kazlauskas D."/>
            <person name="Simmonds P."/>
            <person name="Prangishvili D."/>
            <person name="Oksanen H.M."/>
            <person name="Krupovic M."/>
        </authorList>
    </citation>
    <scope>NUCLEOTIDE SEQUENCE</scope>
    <source>
        <strain evidence="1">HATV-2/44</strain>
    </source>
</reference>
<evidence type="ECO:0000313" key="2">
    <source>
        <dbReference type="Proteomes" id="UP000827814"/>
    </source>
</evidence>